<comment type="caution">
    <text evidence="1">The sequence shown here is derived from an EMBL/GenBank/DDBJ whole genome shotgun (WGS) entry which is preliminary data.</text>
</comment>
<evidence type="ECO:0000313" key="2">
    <source>
        <dbReference type="Proteomes" id="UP000299102"/>
    </source>
</evidence>
<dbReference type="Proteomes" id="UP000299102">
    <property type="component" value="Unassembled WGS sequence"/>
</dbReference>
<reference evidence="1 2" key="1">
    <citation type="journal article" date="2019" name="Commun. Biol.">
        <title>The bagworm genome reveals a unique fibroin gene that provides high tensile strength.</title>
        <authorList>
            <person name="Kono N."/>
            <person name="Nakamura H."/>
            <person name="Ohtoshi R."/>
            <person name="Tomita M."/>
            <person name="Numata K."/>
            <person name="Arakawa K."/>
        </authorList>
    </citation>
    <scope>NUCLEOTIDE SEQUENCE [LARGE SCALE GENOMIC DNA]</scope>
</reference>
<accession>A0A4C1ZJ43</accession>
<protein>
    <submittedName>
        <fullName evidence="1">Uncharacterized protein</fullName>
    </submittedName>
</protein>
<proteinExistence type="predicted"/>
<name>A0A4C1ZJ43_EUMVA</name>
<dbReference type="EMBL" id="BGZK01001891">
    <property type="protein sequence ID" value="GBP87870.1"/>
    <property type="molecule type" value="Genomic_DNA"/>
</dbReference>
<sequence length="167" mass="19180">MAGAFGNSRWSVLETQLLVQNYPVNLHGMVRVYFRDQEIVIRHAEGEGRRRTSKAFVDDAVLKFSGQLASSMEEDADQVLTYVNSYGVKNKLNVTFDRKPTFTPHVTKVCKKAANVYKGLSRAAKVTWVLNSYTFENHIHCRNRPYRFVRFVRLGTGYEKARRAKDA</sequence>
<keyword evidence="2" id="KW-1185">Reference proteome</keyword>
<gene>
    <name evidence="1" type="ORF">EVAR_61624_1</name>
</gene>
<organism evidence="1 2">
    <name type="scientific">Eumeta variegata</name>
    <name type="common">Bagworm moth</name>
    <name type="synonym">Eumeta japonica</name>
    <dbReference type="NCBI Taxonomy" id="151549"/>
    <lineage>
        <taxon>Eukaryota</taxon>
        <taxon>Metazoa</taxon>
        <taxon>Ecdysozoa</taxon>
        <taxon>Arthropoda</taxon>
        <taxon>Hexapoda</taxon>
        <taxon>Insecta</taxon>
        <taxon>Pterygota</taxon>
        <taxon>Neoptera</taxon>
        <taxon>Endopterygota</taxon>
        <taxon>Lepidoptera</taxon>
        <taxon>Glossata</taxon>
        <taxon>Ditrysia</taxon>
        <taxon>Tineoidea</taxon>
        <taxon>Psychidae</taxon>
        <taxon>Oiketicinae</taxon>
        <taxon>Eumeta</taxon>
    </lineage>
</organism>
<evidence type="ECO:0000313" key="1">
    <source>
        <dbReference type="EMBL" id="GBP87870.1"/>
    </source>
</evidence>
<dbReference type="AlphaFoldDB" id="A0A4C1ZJ43"/>